<keyword evidence="1" id="KW-0812">Transmembrane</keyword>
<reference evidence="4 5" key="1">
    <citation type="submission" date="2019-03" db="EMBL/GenBank/DDBJ databases">
        <title>Sequencing 25 genomes of Wallemia mellicola.</title>
        <authorList>
            <person name="Gostincar C."/>
        </authorList>
    </citation>
    <scope>NUCLEOTIDE SEQUENCE [LARGE SCALE GENOMIC DNA]</scope>
    <source>
        <strain evidence="2 5">EXF-1262</strain>
        <strain evidence="3 4">EXF-8738</strain>
    </source>
</reference>
<dbReference type="InterPro" id="IPR039960">
    <property type="entry name" value="MCP1"/>
</dbReference>
<feature type="transmembrane region" description="Helical" evidence="1">
    <location>
        <begin position="54"/>
        <end position="73"/>
    </location>
</feature>
<dbReference type="Proteomes" id="UP000307169">
    <property type="component" value="Unassembled WGS sequence"/>
</dbReference>
<dbReference type="PANTHER" id="PTHR38409:SF1">
    <property type="entry name" value="MITOCHONDRIAL ADAPTER PROTEIN MCP1"/>
    <property type="match status" value="1"/>
</dbReference>
<comment type="caution">
    <text evidence="3">The sequence shown here is derived from an EMBL/GenBank/DDBJ whole genome shotgun (WGS) entry which is preliminary data.</text>
</comment>
<feature type="transmembrane region" description="Helical" evidence="1">
    <location>
        <begin position="93"/>
        <end position="111"/>
    </location>
</feature>
<feature type="transmembrane region" description="Helical" evidence="1">
    <location>
        <begin position="12"/>
        <end position="34"/>
    </location>
</feature>
<evidence type="ECO:0000256" key="1">
    <source>
        <dbReference type="SAM" id="Phobius"/>
    </source>
</evidence>
<accession>A0A4T0NU16</accession>
<dbReference type="PANTHER" id="PTHR38409">
    <property type="entry name" value="MDM10-COMPLEMENTING PROTEIN 1"/>
    <property type="match status" value="1"/>
</dbReference>
<dbReference type="Proteomes" id="UP000305647">
    <property type="component" value="Unassembled WGS sequence"/>
</dbReference>
<dbReference type="Gene3D" id="1.20.1300.10">
    <property type="entry name" value="Fumarate reductase/succinate dehydrogenase, transmembrane subunit"/>
    <property type="match status" value="1"/>
</dbReference>
<dbReference type="AlphaFoldDB" id="A0A4T0NU16"/>
<dbReference type="GO" id="GO:0055088">
    <property type="term" value="P:lipid homeostasis"/>
    <property type="evidence" value="ECO:0007669"/>
    <property type="project" value="InterPro"/>
</dbReference>
<sequence length="207" mass="22854">MSSRVVDRIQKYSGIAFGGFVVLHLCAPHAGALLGPNVVDDVVMIGRTLYHQPYIEYAWIGGSLSVHIISSIYKRMKRGTSKRVSAQNKTGWVLIPLLFGHTLIHRVIPAMDVKPIRSLSPSELSYAHYVGHALTTRPLFSIIGYTSLTALVIYHGLVGLMVKRKKVKHAVTVNIAVIGIGLARIANGYTPDFMTGRYEAVYNQLRI</sequence>
<proteinExistence type="predicted"/>
<keyword evidence="1" id="KW-0472">Membrane</keyword>
<evidence type="ECO:0000313" key="3">
    <source>
        <dbReference type="EMBL" id="TIC32477.1"/>
    </source>
</evidence>
<name>A0A4T0NU16_9BASI</name>
<gene>
    <name evidence="3" type="ORF">E3Q10_01228</name>
    <name evidence="2" type="ORF">E3Q17_00689</name>
</gene>
<keyword evidence="1" id="KW-1133">Transmembrane helix</keyword>
<evidence type="ECO:0000313" key="2">
    <source>
        <dbReference type="EMBL" id="TIC03954.1"/>
    </source>
</evidence>
<dbReference type="SUPFAM" id="SSF81343">
    <property type="entry name" value="Fumarate reductase respiratory complex transmembrane subunits"/>
    <property type="match status" value="1"/>
</dbReference>
<evidence type="ECO:0000313" key="4">
    <source>
        <dbReference type="Proteomes" id="UP000305647"/>
    </source>
</evidence>
<organism evidence="3 4">
    <name type="scientific">Wallemia mellicola</name>
    <dbReference type="NCBI Taxonomy" id="1708541"/>
    <lineage>
        <taxon>Eukaryota</taxon>
        <taxon>Fungi</taxon>
        <taxon>Dikarya</taxon>
        <taxon>Basidiomycota</taxon>
        <taxon>Wallemiomycotina</taxon>
        <taxon>Wallemiomycetes</taxon>
        <taxon>Wallemiales</taxon>
        <taxon>Wallemiaceae</taxon>
        <taxon>Wallemia</taxon>
    </lineage>
</organism>
<protein>
    <recommendedName>
        <fullName evidence="6">Mitochondrial adapter protein MCP1 transmembrane domain-containing protein</fullName>
    </recommendedName>
</protein>
<evidence type="ECO:0008006" key="6">
    <source>
        <dbReference type="Google" id="ProtNLM"/>
    </source>
</evidence>
<dbReference type="EMBL" id="SPRO01000008">
    <property type="protein sequence ID" value="TIC32477.1"/>
    <property type="molecule type" value="Genomic_DNA"/>
</dbReference>
<feature type="transmembrane region" description="Helical" evidence="1">
    <location>
        <begin position="142"/>
        <end position="162"/>
    </location>
</feature>
<dbReference type="GO" id="GO:0016020">
    <property type="term" value="C:membrane"/>
    <property type="evidence" value="ECO:0007669"/>
    <property type="project" value="InterPro"/>
</dbReference>
<dbReference type="EMBL" id="SPRH01000005">
    <property type="protein sequence ID" value="TIC03954.1"/>
    <property type="molecule type" value="Genomic_DNA"/>
</dbReference>
<evidence type="ECO:0000313" key="5">
    <source>
        <dbReference type="Proteomes" id="UP000307169"/>
    </source>
</evidence>
<dbReference type="InterPro" id="IPR034804">
    <property type="entry name" value="SQR/QFR_C/D"/>
</dbReference>